<organism evidence="5 6">
    <name type="scientific">Vibrio proteolyticus NBRC 13287</name>
    <dbReference type="NCBI Taxonomy" id="1219065"/>
    <lineage>
        <taxon>Bacteria</taxon>
        <taxon>Pseudomonadati</taxon>
        <taxon>Pseudomonadota</taxon>
        <taxon>Gammaproteobacteria</taxon>
        <taxon>Vibrionales</taxon>
        <taxon>Vibrionaceae</taxon>
        <taxon>Vibrio</taxon>
    </lineage>
</organism>
<reference evidence="5 6" key="1">
    <citation type="submission" date="2013-09" db="EMBL/GenBank/DDBJ databases">
        <title>Whole genome shotgun sequence of Vibrio proteolyticus NBRC 13287.</title>
        <authorList>
            <person name="Isaki S."/>
            <person name="Hosoyama A."/>
            <person name="Numata M."/>
            <person name="Hashimoto M."/>
            <person name="Hosoyama Y."/>
            <person name="Tsuchikane K."/>
            <person name="Noguchi M."/>
            <person name="Hirakata S."/>
            <person name="Ichikawa N."/>
            <person name="Ohji S."/>
            <person name="Yamazoe A."/>
            <person name="Fujita N."/>
        </authorList>
    </citation>
    <scope>NUCLEOTIDE SEQUENCE [LARGE SCALE GENOMIC DNA]</scope>
    <source>
        <strain evidence="5 6">NBRC 13287</strain>
    </source>
</reference>
<dbReference type="STRING" id="1219065.VPR01S_23_00060"/>
<dbReference type="Gene3D" id="1.10.10.60">
    <property type="entry name" value="Homeodomain-like"/>
    <property type="match status" value="1"/>
</dbReference>
<name>U3A5W3_VIBPR</name>
<evidence type="ECO:0000259" key="4">
    <source>
        <dbReference type="PROSITE" id="PS01124"/>
    </source>
</evidence>
<dbReference type="PROSITE" id="PS01124">
    <property type="entry name" value="HTH_ARAC_FAMILY_2"/>
    <property type="match status" value="1"/>
</dbReference>
<proteinExistence type="predicted"/>
<evidence type="ECO:0000256" key="3">
    <source>
        <dbReference type="ARBA" id="ARBA00023163"/>
    </source>
</evidence>
<keyword evidence="3" id="KW-0804">Transcription</keyword>
<dbReference type="GO" id="GO:0003700">
    <property type="term" value="F:DNA-binding transcription factor activity"/>
    <property type="evidence" value="ECO:0007669"/>
    <property type="project" value="InterPro"/>
</dbReference>
<protein>
    <recommendedName>
        <fullName evidence="4">HTH araC/xylS-type domain-containing protein</fullName>
    </recommendedName>
</protein>
<keyword evidence="6" id="KW-1185">Reference proteome</keyword>
<dbReference type="EMBL" id="BATJ01000023">
    <property type="protein sequence ID" value="GAD69095.1"/>
    <property type="molecule type" value="Genomic_DNA"/>
</dbReference>
<dbReference type="Proteomes" id="UP000016570">
    <property type="component" value="Unassembled WGS sequence"/>
</dbReference>
<dbReference type="InterPro" id="IPR018060">
    <property type="entry name" value="HTH_AraC"/>
</dbReference>
<feature type="domain" description="HTH araC/xylS-type" evidence="4">
    <location>
        <begin position="102"/>
        <end position="156"/>
    </location>
</feature>
<gene>
    <name evidence="5" type="ORF">VPR01S_23_00060</name>
</gene>
<evidence type="ECO:0000313" key="6">
    <source>
        <dbReference type="Proteomes" id="UP000016570"/>
    </source>
</evidence>
<dbReference type="eggNOG" id="COG4977">
    <property type="taxonomic scope" value="Bacteria"/>
</dbReference>
<keyword evidence="2" id="KW-0238">DNA-binding</keyword>
<evidence type="ECO:0000256" key="2">
    <source>
        <dbReference type="ARBA" id="ARBA00023125"/>
    </source>
</evidence>
<evidence type="ECO:0000256" key="1">
    <source>
        <dbReference type="ARBA" id="ARBA00023015"/>
    </source>
</evidence>
<accession>U3A5W3</accession>
<comment type="caution">
    <text evidence="5">The sequence shown here is derived from an EMBL/GenBank/DDBJ whole genome shotgun (WGS) entry which is preliminary data.</text>
</comment>
<evidence type="ECO:0000313" key="5">
    <source>
        <dbReference type="EMBL" id="GAD69095.1"/>
    </source>
</evidence>
<sequence length="156" mass="17605">MDGYSGSVSAGELIVIRSGACHEFRAQEAAKFIVVDLDNLPEALNHTQVKLHISETLNAYLTFIEQQLLEAVNPVLDKSVRELLWLLLHEQTGHRLCDARIEQAVAHIHTDLSASHTVRSLAAVACLSPTQFKKRFHQAMQYTTQQYLIRARMERA</sequence>
<dbReference type="GO" id="GO:0043565">
    <property type="term" value="F:sequence-specific DNA binding"/>
    <property type="evidence" value="ECO:0007669"/>
    <property type="project" value="InterPro"/>
</dbReference>
<dbReference type="AlphaFoldDB" id="U3A5W3"/>
<dbReference type="SUPFAM" id="SSF46689">
    <property type="entry name" value="Homeodomain-like"/>
    <property type="match status" value="1"/>
</dbReference>
<dbReference type="InterPro" id="IPR009057">
    <property type="entry name" value="Homeodomain-like_sf"/>
</dbReference>
<keyword evidence="1" id="KW-0805">Transcription regulation</keyword>
<dbReference type="InterPro" id="IPR050204">
    <property type="entry name" value="AraC_XylS_family_regulators"/>
</dbReference>
<dbReference type="PANTHER" id="PTHR46796">
    <property type="entry name" value="HTH-TYPE TRANSCRIPTIONAL ACTIVATOR RHAS-RELATED"/>
    <property type="match status" value="1"/>
</dbReference>